<dbReference type="EMBL" id="JAULJE010000014">
    <property type="protein sequence ID" value="KAK1335064.1"/>
    <property type="molecule type" value="Genomic_DNA"/>
</dbReference>
<dbReference type="InterPro" id="IPR050413">
    <property type="entry name" value="TCR_beta_variable"/>
</dbReference>
<dbReference type="InterPro" id="IPR013106">
    <property type="entry name" value="Ig_V-set"/>
</dbReference>
<feature type="signal peptide" evidence="4">
    <location>
        <begin position="1"/>
        <end position="36"/>
    </location>
</feature>
<gene>
    <name evidence="6" type="ORF">QTO34_004640</name>
</gene>
<sequence length="159" mass="17495">MKHSPQAGRHLCDAAMGPQLLGYVMLCLLGAGPTEAEVTQTTRHLITETKKNLTVTCSQNMNHEVMYWYRQDPGLGLKLIYYSINVGHFEKGEVSDGYKVSRTEKRNFPLTLESASISQTSLYLCASSLTTALHGQLLSTQKRQPQSKEAPPSGGPTQP</sequence>
<organism evidence="6 7">
    <name type="scientific">Cnephaeus nilssonii</name>
    <name type="common">Northern bat</name>
    <name type="synonym">Eptesicus nilssonii</name>
    <dbReference type="NCBI Taxonomy" id="3371016"/>
    <lineage>
        <taxon>Eukaryota</taxon>
        <taxon>Metazoa</taxon>
        <taxon>Chordata</taxon>
        <taxon>Craniata</taxon>
        <taxon>Vertebrata</taxon>
        <taxon>Euteleostomi</taxon>
        <taxon>Mammalia</taxon>
        <taxon>Eutheria</taxon>
        <taxon>Laurasiatheria</taxon>
        <taxon>Chiroptera</taxon>
        <taxon>Yangochiroptera</taxon>
        <taxon>Vespertilionidae</taxon>
        <taxon>Cnephaeus</taxon>
    </lineage>
</organism>
<comment type="caution">
    <text evidence="6">The sequence shown here is derived from an EMBL/GenBank/DDBJ whole genome shotgun (WGS) entry which is preliminary data.</text>
</comment>
<evidence type="ECO:0000259" key="5">
    <source>
        <dbReference type="SMART" id="SM00406"/>
    </source>
</evidence>
<feature type="region of interest" description="Disordered" evidence="3">
    <location>
        <begin position="138"/>
        <end position="159"/>
    </location>
</feature>
<dbReference type="PANTHER" id="PTHR23268">
    <property type="entry name" value="T-CELL RECEPTOR BETA CHAIN"/>
    <property type="match status" value="1"/>
</dbReference>
<dbReference type="GO" id="GO:0005886">
    <property type="term" value="C:plasma membrane"/>
    <property type="evidence" value="ECO:0007669"/>
    <property type="project" value="TreeGrafter"/>
</dbReference>
<dbReference type="GO" id="GO:0002376">
    <property type="term" value="P:immune system process"/>
    <property type="evidence" value="ECO:0007669"/>
    <property type="project" value="UniProtKB-KW"/>
</dbReference>
<dbReference type="PANTHER" id="PTHR23268:SF110">
    <property type="entry name" value="T CELL RECEPTOR BETA VARIABLE 27"/>
    <property type="match status" value="1"/>
</dbReference>
<evidence type="ECO:0000256" key="1">
    <source>
        <dbReference type="ARBA" id="ARBA00022729"/>
    </source>
</evidence>
<dbReference type="SUPFAM" id="SSF48726">
    <property type="entry name" value="Immunoglobulin"/>
    <property type="match status" value="1"/>
</dbReference>
<evidence type="ECO:0000256" key="2">
    <source>
        <dbReference type="ARBA" id="ARBA00022859"/>
    </source>
</evidence>
<feature type="chain" id="PRO_5041244519" description="Immunoglobulin V-set domain-containing protein" evidence="4">
    <location>
        <begin position="37"/>
        <end position="159"/>
    </location>
</feature>
<evidence type="ECO:0000313" key="6">
    <source>
        <dbReference type="EMBL" id="KAK1335064.1"/>
    </source>
</evidence>
<name>A0AA40HPK0_CNENI</name>
<dbReference type="SMART" id="SM00406">
    <property type="entry name" value="IGv"/>
    <property type="match status" value="1"/>
</dbReference>
<dbReference type="GO" id="GO:0007166">
    <property type="term" value="P:cell surface receptor signaling pathway"/>
    <property type="evidence" value="ECO:0007669"/>
    <property type="project" value="TreeGrafter"/>
</dbReference>
<keyword evidence="7" id="KW-1185">Reference proteome</keyword>
<accession>A0AA40HPK0</accession>
<feature type="domain" description="Immunoglobulin V-set" evidence="5">
    <location>
        <begin position="52"/>
        <end position="127"/>
    </location>
</feature>
<dbReference type="Proteomes" id="UP001177744">
    <property type="component" value="Unassembled WGS sequence"/>
</dbReference>
<evidence type="ECO:0000256" key="3">
    <source>
        <dbReference type="SAM" id="MobiDB-lite"/>
    </source>
</evidence>
<dbReference type="Gene3D" id="2.60.40.10">
    <property type="entry name" value="Immunoglobulins"/>
    <property type="match status" value="1"/>
</dbReference>
<reference evidence="6" key="1">
    <citation type="submission" date="2023-06" db="EMBL/GenBank/DDBJ databases">
        <title>Reference genome for the Northern bat (Eptesicus nilssonii), a most northern bat species.</title>
        <authorList>
            <person name="Laine V.N."/>
            <person name="Pulliainen A.T."/>
            <person name="Lilley T.M."/>
        </authorList>
    </citation>
    <scope>NUCLEOTIDE SEQUENCE</scope>
    <source>
        <strain evidence="6">BLF_Eptnil</strain>
        <tissue evidence="6">Kidney</tissue>
    </source>
</reference>
<dbReference type="Pfam" id="PF07686">
    <property type="entry name" value="V-set"/>
    <property type="match status" value="1"/>
</dbReference>
<protein>
    <recommendedName>
        <fullName evidence="5">Immunoglobulin V-set domain-containing protein</fullName>
    </recommendedName>
</protein>
<dbReference type="AlphaFoldDB" id="A0AA40HPK0"/>
<dbReference type="InterPro" id="IPR013783">
    <property type="entry name" value="Ig-like_fold"/>
</dbReference>
<keyword evidence="2" id="KW-0391">Immunity</keyword>
<evidence type="ECO:0000256" key="4">
    <source>
        <dbReference type="SAM" id="SignalP"/>
    </source>
</evidence>
<dbReference type="InterPro" id="IPR036179">
    <property type="entry name" value="Ig-like_dom_sf"/>
</dbReference>
<proteinExistence type="predicted"/>
<keyword evidence="1 4" id="KW-0732">Signal</keyword>
<evidence type="ECO:0000313" key="7">
    <source>
        <dbReference type="Proteomes" id="UP001177744"/>
    </source>
</evidence>